<evidence type="ECO:0000256" key="2">
    <source>
        <dbReference type="ARBA" id="ARBA00022448"/>
    </source>
</evidence>
<dbReference type="PROSITE" id="PS50850">
    <property type="entry name" value="MFS"/>
    <property type="match status" value="1"/>
</dbReference>
<dbReference type="PANTHER" id="PTHR23531:SF1">
    <property type="entry name" value="QUINOLENE RESISTANCE PROTEIN NORA"/>
    <property type="match status" value="1"/>
</dbReference>
<dbReference type="InterPro" id="IPR036259">
    <property type="entry name" value="MFS_trans_sf"/>
</dbReference>
<keyword evidence="9" id="KW-1185">Reference proteome</keyword>
<evidence type="ECO:0000256" key="3">
    <source>
        <dbReference type="ARBA" id="ARBA00022692"/>
    </source>
</evidence>
<evidence type="ECO:0000313" key="9">
    <source>
        <dbReference type="Proteomes" id="UP001254848"/>
    </source>
</evidence>
<evidence type="ECO:0000256" key="5">
    <source>
        <dbReference type="ARBA" id="ARBA00023136"/>
    </source>
</evidence>
<dbReference type="InterPro" id="IPR011701">
    <property type="entry name" value="MFS"/>
</dbReference>
<feature type="transmembrane region" description="Helical" evidence="6">
    <location>
        <begin position="12"/>
        <end position="34"/>
    </location>
</feature>
<feature type="domain" description="Major facilitator superfamily (MFS) profile" evidence="7">
    <location>
        <begin position="1"/>
        <end position="382"/>
    </location>
</feature>
<dbReference type="Pfam" id="PF07690">
    <property type="entry name" value="MFS_1"/>
    <property type="match status" value="1"/>
</dbReference>
<reference evidence="8 9" key="1">
    <citation type="submission" date="2023-07" db="EMBL/GenBank/DDBJ databases">
        <title>The novel representative of Negativicutes class, Anaeroselena agilis gen. nov. sp. nov.</title>
        <authorList>
            <person name="Prokofeva M.I."/>
            <person name="Elcheninov A.G."/>
            <person name="Klyukina A."/>
            <person name="Kublanov I.V."/>
            <person name="Frolov E.N."/>
            <person name="Podosokorskaya O.A."/>
        </authorList>
    </citation>
    <scope>NUCLEOTIDE SEQUENCE [LARGE SCALE GENOMIC DNA]</scope>
    <source>
        <strain evidence="8 9">4137-cl</strain>
    </source>
</reference>
<feature type="transmembrane region" description="Helical" evidence="6">
    <location>
        <begin position="135"/>
        <end position="156"/>
    </location>
</feature>
<dbReference type="InterPro" id="IPR052714">
    <property type="entry name" value="MFS_Exporter"/>
</dbReference>
<organism evidence="8 9">
    <name type="scientific">Anaeroselena agilis</name>
    <dbReference type="NCBI Taxonomy" id="3063788"/>
    <lineage>
        <taxon>Bacteria</taxon>
        <taxon>Bacillati</taxon>
        <taxon>Bacillota</taxon>
        <taxon>Negativicutes</taxon>
        <taxon>Acetonemataceae</taxon>
        <taxon>Anaeroselena</taxon>
    </lineage>
</organism>
<feature type="transmembrane region" description="Helical" evidence="6">
    <location>
        <begin position="292"/>
        <end position="316"/>
    </location>
</feature>
<keyword evidence="2" id="KW-0813">Transport</keyword>
<feature type="transmembrane region" description="Helical" evidence="6">
    <location>
        <begin position="76"/>
        <end position="99"/>
    </location>
</feature>
<evidence type="ECO:0000256" key="1">
    <source>
        <dbReference type="ARBA" id="ARBA00004651"/>
    </source>
</evidence>
<evidence type="ECO:0000259" key="7">
    <source>
        <dbReference type="PROSITE" id="PS50850"/>
    </source>
</evidence>
<feature type="transmembrane region" description="Helical" evidence="6">
    <location>
        <begin position="201"/>
        <end position="228"/>
    </location>
</feature>
<feature type="transmembrane region" description="Helical" evidence="6">
    <location>
        <begin position="240"/>
        <end position="258"/>
    </location>
</feature>
<feature type="transmembrane region" description="Helical" evidence="6">
    <location>
        <begin position="270"/>
        <end position="286"/>
    </location>
</feature>
<accession>A0ABU3NWD1</accession>
<dbReference type="SUPFAM" id="SSF103473">
    <property type="entry name" value="MFS general substrate transporter"/>
    <property type="match status" value="1"/>
</dbReference>
<protein>
    <submittedName>
        <fullName evidence="8">MFS transporter</fullName>
    </submittedName>
</protein>
<name>A0ABU3NWD1_9FIRM</name>
<dbReference type="EMBL" id="JAUOZS010000001">
    <property type="protein sequence ID" value="MDT8900543.1"/>
    <property type="molecule type" value="Genomic_DNA"/>
</dbReference>
<keyword evidence="4 6" id="KW-1133">Transmembrane helix</keyword>
<proteinExistence type="predicted"/>
<feature type="transmembrane region" description="Helical" evidence="6">
    <location>
        <begin position="105"/>
        <end position="123"/>
    </location>
</feature>
<keyword evidence="3 6" id="KW-0812">Transmembrane</keyword>
<evidence type="ECO:0000256" key="6">
    <source>
        <dbReference type="SAM" id="Phobius"/>
    </source>
</evidence>
<dbReference type="PANTHER" id="PTHR23531">
    <property type="entry name" value="QUINOLENE RESISTANCE PROTEIN NORA"/>
    <property type="match status" value="1"/>
</dbReference>
<sequence length="389" mass="40905">MLDRSLYSRPFLSLVAANGFFWMSVNFFLPVLPIYYHSLGMNDHQIGLAVGAFSLGSLLFRLFSGRAVDRYGGLPVMTAGVILSVAAIGSYHLAVTLAAATVARFLHGVGISGYSASALTTVTMMHEERRAAEAVAFYTLSTMIGMGIAASSANWLYAAGGMPLVIGAGALATSLSLVLFPRRVKARATAAAGQPLPLIKVVTIPSVLISTVSLTAVNICYASIMTFLPLLMLSRGITEFNSYYVAYSVAVVLSRMWIGRLCAVLRPDRLAFYVLAILGLTMLAAGNFTGSWVAALCGAGIGIGYGLAFPAMATIITANVQPANRGTAFGFYTMAVDMGFGIGAIGMGAVAEAWGYQAVFAAAGTYTLAYAVLYQLWLRRKLAVPAASA</sequence>
<dbReference type="InterPro" id="IPR020846">
    <property type="entry name" value="MFS_dom"/>
</dbReference>
<feature type="transmembrane region" description="Helical" evidence="6">
    <location>
        <begin position="162"/>
        <end position="180"/>
    </location>
</feature>
<keyword evidence="5 6" id="KW-0472">Membrane</keyword>
<evidence type="ECO:0000313" key="8">
    <source>
        <dbReference type="EMBL" id="MDT8900543.1"/>
    </source>
</evidence>
<comment type="subcellular location">
    <subcellularLocation>
        <location evidence="1">Cell membrane</location>
        <topology evidence="1">Multi-pass membrane protein</topology>
    </subcellularLocation>
</comment>
<feature type="transmembrane region" description="Helical" evidence="6">
    <location>
        <begin position="354"/>
        <end position="373"/>
    </location>
</feature>
<feature type="transmembrane region" description="Helical" evidence="6">
    <location>
        <begin position="46"/>
        <end position="64"/>
    </location>
</feature>
<feature type="transmembrane region" description="Helical" evidence="6">
    <location>
        <begin position="328"/>
        <end position="348"/>
    </location>
</feature>
<dbReference type="RefSeq" id="WP_413779081.1">
    <property type="nucleotide sequence ID" value="NZ_JAUOZS010000001.1"/>
</dbReference>
<gene>
    <name evidence="8" type="ORF">Q4T40_04730</name>
</gene>
<comment type="caution">
    <text evidence="8">The sequence shown here is derived from an EMBL/GenBank/DDBJ whole genome shotgun (WGS) entry which is preliminary data.</text>
</comment>
<dbReference type="Gene3D" id="1.20.1250.20">
    <property type="entry name" value="MFS general substrate transporter like domains"/>
    <property type="match status" value="1"/>
</dbReference>
<evidence type="ECO:0000256" key="4">
    <source>
        <dbReference type="ARBA" id="ARBA00022989"/>
    </source>
</evidence>
<dbReference type="Proteomes" id="UP001254848">
    <property type="component" value="Unassembled WGS sequence"/>
</dbReference>